<dbReference type="EMBL" id="BIFH01000013">
    <property type="protein sequence ID" value="GCD92409.1"/>
    <property type="molecule type" value="Genomic_DNA"/>
</dbReference>
<dbReference type="Proteomes" id="UP000286931">
    <property type="component" value="Unassembled WGS sequence"/>
</dbReference>
<protein>
    <submittedName>
        <fullName evidence="1">Short-chain dehydrogenase/reductase</fullName>
    </submittedName>
</protein>
<dbReference type="AlphaFoldDB" id="A0A401YCS7"/>
<evidence type="ECO:0000313" key="1">
    <source>
        <dbReference type="EMBL" id="GCD92409.1"/>
    </source>
</evidence>
<accession>A0A401YCS7</accession>
<reference evidence="1 2" key="1">
    <citation type="submission" date="2018-12" db="EMBL/GenBank/DDBJ databases">
        <title>Draft genome sequence of Embleya hyalina NBRC 13850T.</title>
        <authorList>
            <person name="Komaki H."/>
            <person name="Hosoyama A."/>
            <person name="Kimura A."/>
            <person name="Ichikawa N."/>
            <person name="Tamura T."/>
        </authorList>
    </citation>
    <scope>NUCLEOTIDE SEQUENCE [LARGE SCALE GENOMIC DNA]</scope>
    <source>
        <strain evidence="1 2">NBRC 13850</strain>
    </source>
</reference>
<sequence length="107" mass="11135">MTIVEPAAFRTNRSGPSMRESAVRIADYADTAGARRAATRATYGRQPGDSDRAAAAIAAVVDAPGPPLRLLLGEGAVQIVDARLDVLRDGFAVWGQVGLDADFPPGT</sequence>
<keyword evidence="2" id="KW-1185">Reference proteome</keyword>
<gene>
    <name evidence="1" type="ORF">EHYA_00047</name>
</gene>
<organism evidence="1 2">
    <name type="scientific">Embleya hyalina</name>
    <dbReference type="NCBI Taxonomy" id="516124"/>
    <lineage>
        <taxon>Bacteria</taxon>
        <taxon>Bacillati</taxon>
        <taxon>Actinomycetota</taxon>
        <taxon>Actinomycetes</taxon>
        <taxon>Kitasatosporales</taxon>
        <taxon>Streptomycetaceae</taxon>
        <taxon>Embleya</taxon>
    </lineage>
</organism>
<comment type="caution">
    <text evidence="1">The sequence shown here is derived from an EMBL/GenBank/DDBJ whole genome shotgun (WGS) entry which is preliminary data.</text>
</comment>
<dbReference type="RefSeq" id="WP_246126362.1">
    <property type="nucleotide sequence ID" value="NZ_BIFH01000013.1"/>
</dbReference>
<name>A0A401YCS7_9ACTN</name>
<proteinExistence type="predicted"/>
<dbReference type="Gene3D" id="3.40.50.720">
    <property type="entry name" value="NAD(P)-binding Rossmann-like Domain"/>
    <property type="match status" value="1"/>
</dbReference>
<evidence type="ECO:0000313" key="2">
    <source>
        <dbReference type="Proteomes" id="UP000286931"/>
    </source>
</evidence>